<dbReference type="GO" id="GO:0004519">
    <property type="term" value="F:endonuclease activity"/>
    <property type="evidence" value="ECO:0007669"/>
    <property type="project" value="InterPro"/>
</dbReference>
<gene>
    <name evidence="2" type="ORF">g.18461</name>
    <name evidence="3" type="ORF">g.18468</name>
</gene>
<proteinExistence type="predicted"/>
<evidence type="ECO:0000313" key="3">
    <source>
        <dbReference type="EMBL" id="JAT74676.1"/>
    </source>
</evidence>
<sequence>MSLGRLVPWLDWAEWRTVGDQLFAADDSERDLGVARVVAWRVRGRVPLAVDSTASLVETQLMDARGQGSDAALRAQFCMILVRLVNGVADSAQRGRVASSVASLAAAAGLPRGLVDLRHEAAHNELPSLAAARAGAGEALTWLRDFYWLRQADHLAAGRAQVLVLARSYLGLHLAAAVGAAARARGEDGEDQGGTGAAARAAALALGTRCGRAEEGRGEGGHGDSDQGPAGPSPRPYSAAEGRKARRAALADLKSAVLRTCAADLVEPVWSAAAALPAGDAALGALR</sequence>
<dbReference type="AlphaFoldDB" id="A0A1D2A631"/>
<dbReference type="GO" id="GO:0090730">
    <property type="term" value="C:Las1 complex"/>
    <property type="evidence" value="ECO:0007669"/>
    <property type="project" value="InterPro"/>
</dbReference>
<evidence type="ECO:0000313" key="2">
    <source>
        <dbReference type="EMBL" id="JAT73080.1"/>
    </source>
</evidence>
<feature type="non-terminal residue" evidence="3">
    <location>
        <position position="287"/>
    </location>
</feature>
<dbReference type="PANTHER" id="PTHR15002">
    <property type="entry name" value="RIBOSOMAL BIOGENESIS PROTEIN LAS1L"/>
    <property type="match status" value="1"/>
</dbReference>
<accession>A0A1D2A631</accession>
<dbReference type="InterPro" id="IPR007174">
    <property type="entry name" value="Las1"/>
</dbReference>
<name>A0A1D2A631_AUXPR</name>
<organism evidence="3">
    <name type="scientific">Auxenochlorella protothecoides</name>
    <name type="common">Green microalga</name>
    <name type="synonym">Chlorella protothecoides</name>
    <dbReference type="NCBI Taxonomy" id="3075"/>
    <lineage>
        <taxon>Eukaryota</taxon>
        <taxon>Viridiplantae</taxon>
        <taxon>Chlorophyta</taxon>
        <taxon>core chlorophytes</taxon>
        <taxon>Trebouxiophyceae</taxon>
        <taxon>Chlorellales</taxon>
        <taxon>Chlorellaceae</taxon>
        <taxon>Auxenochlorella</taxon>
    </lineage>
</organism>
<evidence type="ECO:0008006" key="4">
    <source>
        <dbReference type="Google" id="ProtNLM"/>
    </source>
</evidence>
<dbReference type="PANTHER" id="PTHR15002:SF0">
    <property type="entry name" value="RIBOSOMAL BIOGENESIS PROTEIN LAS1L"/>
    <property type="match status" value="1"/>
</dbReference>
<feature type="region of interest" description="Disordered" evidence="1">
    <location>
        <begin position="212"/>
        <end position="242"/>
    </location>
</feature>
<dbReference type="EMBL" id="GDKF01005542">
    <property type="protein sequence ID" value="JAT73080.1"/>
    <property type="molecule type" value="Transcribed_RNA"/>
</dbReference>
<dbReference type="GO" id="GO:0000460">
    <property type="term" value="P:maturation of 5.8S rRNA"/>
    <property type="evidence" value="ECO:0007669"/>
    <property type="project" value="TreeGrafter"/>
</dbReference>
<feature type="compositionally biased region" description="Basic and acidic residues" evidence="1">
    <location>
        <begin position="212"/>
        <end position="225"/>
    </location>
</feature>
<dbReference type="Pfam" id="PF04031">
    <property type="entry name" value="Las1"/>
    <property type="match status" value="1"/>
</dbReference>
<dbReference type="GO" id="GO:0030687">
    <property type="term" value="C:preribosome, large subunit precursor"/>
    <property type="evidence" value="ECO:0007669"/>
    <property type="project" value="TreeGrafter"/>
</dbReference>
<dbReference type="GO" id="GO:0000470">
    <property type="term" value="P:maturation of LSU-rRNA"/>
    <property type="evidence" value="ECO:0007669"/>
    <property type="project" value="TreeGrafter"/>
</dbReference>
<dbReference type="EMBL" id="GDKF01003946">
    <property type="protein sequence ID" value="JAT74676.1"/>
    <property type="molecule type" value="Transcribed_RNA"/>
</dbReference>
<evidence type="ECO:0000256" key="1">
    <source>
        <dbReference type="SAM" id="MobiDB-lite"/>
    </source>
</evidence>
<protein>
    <recommendedName>
        <fullName evidence="4">Ribosomal biogenesis protein LAS1L</fullName>
    </recommendedName>
</protein>
<reference evidence="3" key="1">
    <citation type="submission" date="2015-08" db="EMBL/GenBank/DDBJ databases">
        <authorList>
            <person name="Babu N.S."/>
            <person name="Beckwith C.J."/>
            <person name="Beseler K.G."/>
            <person name="Brison A."/>
            <person name="Carone J.V."/>
            <person name="Caskin T.P."/>
            <person name="Diamond M."/>
            <person name="Durham M.E."/>
            <person name="Foxe J.M."/>
            <person name="Go M."/>
            <person name="Henderson B.A."/>
            <person name="Jones I.B."/>
            <person name="McGettigan J.A."/>
            <person name="Micheletti S.J."/>
            <person name="Nasrallah M.E."/>
            <person name="Ortiz D."/>
            <person name="Piller C.R."/>
            <person name="Privatt S.R."/>
            <person name="Schneider S.L."/>
            <person name="Sharp S."/>
            <person name="Smith T.C."/>
            <person name="Stanton J.D."/>
            <person name="Ullery H.E."/>
            <person name="Wilson R.J."/>
            <person name="Serrano M.G."/>
            <person name="Buck G."/>
            <person name="Lee V."/>
            <person name="Wang Y."/>
            <person name="Carvalho R."/>
            <person name="Voegtly L."/>
            <person name="Shi R."/>
            <person name="Duckworth R."/>
            <person name="Johnson A."/>
            <person name="Loviza R."/>
            <person name="Walstead R."/>
            <person name="Shah Z."/>
            <person name="Kiflezghi M."/>
            <person name="Wade K."/>
            <person name="Ball S.L."/>
            <person name="Bradley K.W."/>
            <person name="Asai D.J."/>
            <person name="Bowman C.A."/>
            <person name="Russell D.A."/>
            <person name="Pope W.H."/>
            <person name="Jacobs-Sera D."/>
            <person name="Hendrix R.W."/>
            <person name="Hatfull G.F."/>
        </authorList>
    </citation>
    <scope>NUCLEOTIDE SEQUENCE</scope>
</reference>